<evidence type="ECO:0000313" key="1">
    <source>
        <dbReference type="EMBL" id="SEJ22582.1"/>
    </source>
</evidence>
<gene>
    <name evidence="1" type="ORF">SAMN05444271_13240</name>
</gene>
<dbReference type="AlphaFoldDB" id="A0A1H6XCK7"/>
<reference evidence="1 2" key="1">
    <citation type="submission" date="2016-10" db="EMBL/GenBank/DDBJ databases">
        <authorList>
            <person name="de Groot N.N."/>
        </authorList>
    </citation>
    <scope>NUCLEOTIDE SEQUENCE [LARGE SCALE GENOMIC DNA]</scope>
    <source>
        <strain evidence="1 2">DSM 22187</strain>
    </source>
</reference>
<accession>A0A1H6XCK7</accession>
<evidence type="ECO:0000313" key="2">
    <source>
        <dbReference type="Proteomes" id="UP000198888"/>
    </source>
</evidence>
<accession>A0A2H4Q5B6</accession>
<dbReference type="STRING" id="1073996.SAMN05444271_13240"/>
<dbReference type="Proteomes" id="UP000198888">
    <property type="component" value="Unassembled WGS sequence"/>
</dbReference>
<sequence>MQSETEIIDEMETVEEGSEVLWNGRKHTQTVVDVAENSFEVEGNRGGHYRFVPTGTDGPYLTNLNSGRDYDVDEFHFIR</sequence>
<dbReference type="RefSeq" id="WP_143054182.1">
    <property type="nucleotide sequence ID" value="NZ_CP024845.1"/>
</dbReference>
<protein>
    <submittedName>
        <fullName evidence="1">Uncharacterized protein</fullName>
    </submittedName>
</protein>
<dbReference type="EMBL" id="FNYR01000032">
    <property type="protein sequence ID" value="SEJ22582.1"/>
    <property type="molecule type" value="Genomic_DNA"/>
</dbReference>
<keyword evidence="2" id="KW-1185">Reference proteome</keyword>
<dbReference type="OrthoDB" id="350425at2157"/>
<proteinExistence type="predicted"/>
<name>A0A1H6XCK7_9EURY</name>
<dbReference type="GeneID" id="35003613"/>
<organism evidence="1 2">
    <name type="scientific">Halohasta litchfieldiae</name>
    <dbReference type="NCBI Taxonomy" id="1073996"/>
    <lineage>
        <taxon>Archaea</taxon>
        <taxon>Methanobacteriati</taxon>
        <taxon>Methanobacteriota</taxon>
        <taxon>Stenosarchaea group</taxon>
        <taxon>Halobacteria</taxon>
        <taxon>Halobacteriales</taxon>
        <taxon>Haloferacaceae</taxon>
        <taxon>Halohasta</taxon>
    </lineage>
</organism>
<dbReference type="KEGG" id="hae:halTADL_2842"/>